<dbReference type="InterPro" id="IPR003961">
    <property type="entry name" value="FN3_dom"/>
</dbReference>
<dbReference type="EMBL" id="HBUF01199934">
    <property type="protein sequence ID" value="CAG6661538.1"/>
    <property type="molecule type" value="Transcribed_RNA"/>
</dbReference>
<evidence type="ECO:0000256" key="9">
    <source>
        <dbReference type="ARBA" id="ARBA00023180"/>
    </source>
</evidence>
<dbReference type="GO" id="GO:0009653">
    <property type="term" value="P:anatomical structure morphogenesis"/>
    <property type="evidence" value="ECO:0007669"/>
    <property type="project" value="UniProtKB-ARBA"/>
</dbReference>
<dbReference type="InterPro" id="IPR007110">
    <property type="entry name" value="Ig-like_dom"/>
</dbReference>
<feature type="domain" description="Ig-like" evidence="12">
    <location>
        <begin position="407"/>
        <end position="496"/>
    </location>
</feature>
<keyword evidence="9" id="KW-0325">Glycoprotein</keyword>
<dbReference type="EMBL" id="HBUF01004638">
    <property type="protein sequence ID" value="CAG6606755.1"/>
    <property type="molecule type" value="Transcribed_RNA"/>
</dbReference>
<evidence type="ECO:0000259" key="13">
    <source>
        <dbReference type="PROSITE" id="PS50853"/>
    </source>
</evidence>
<dbReference type="InterPro" id="IPR009138">
    <property type="entry name" value="Neural_cell_adh"/>
</dbReference>
<evidence type="ECO:0000259" key="12">
    <source>
        <dbReference type="PROSITE" id="PS50835"/>
    </source>
</evidence>
<evidence type="ECO:0000256" key="2">
    <source>
        <dbReference type="ARBA" id="ARBA00022692"/>
    </source>
</evidence>
<dbReference type="EMBL" id="HBUF01541374">
    <property type="protein sequence ID" value="CAG6755197.1"/>
    <property type="molecule type" value="Transcribed_RNA"/>
</dbReference>
<dbReference type="EMBL" id="HBUF01367969">
    <property type="protein sequence ID" value="CAG6724597.1"/>
    <property type="molecule type" value="Transcribed_RNA"/>
</dbReference>
<evidence type="ECO:0000256" key="5">
    <source>
        <dbReference type="ARBA" id="ARBA00022889"/>
    </source>
</evidence>
<dbReference type="InterPro" id="IPR003598">
    <property type="entry name" value="Ig_sub2"/>
</dbReference>
<dbReference type="SMART" id="SM00409">
    <property type="entry name" value="IG"/>
    <property type="match status" value="5"/>
</dbReference>
<evidence type="ECO:0000256" key="7">
    <source>
        <dbReference type="ARBA" id="ARBA00023136"/>
    </source>
</evidence>
<dbReference type="EMBL" id="HBUF01367967">
    <property type="protein sequence ID" value="CAG6724595.1"/>
    <property type="molecule type" value="Transcribed_RNA"/>
</dbReference>
<dbReference type="Gene3D" id="2.60.40.10">
    <property type="entry name" value="Immunoglobulins"/>
    <property type="match status" value="7"/>
</dbReference>
<dbReference type="PANTHER" id="PTHR12231">
    <property type="entry name" value="CTX-RELATED TYPE I TRANSMEMBRANE PROTEIN"/>
    <property type="match status" value="1"/>
</dbReference>
<keyword evidence="6" id="KW-1133">Transmembrane helix</keyword>
<dbReference type="InterPro" id="IPR013098">
    <property type="entry name" value="Ig_I-set"/>
</dbReference>
<comment type="subcellular location">
    <subcellularLocation>
        <location evidence="1">Membrane</location>
        <topology evidence="1">Single-pass membrane protein</topology>
    </subcellularLocation>
</comment>
<reference evidence="14" key="1">
    <citation type="submission" date="2021-05" db="EMBL/GenBank/DDBJ databases">
        <authorList>
            <person name="Alioto T."/>
            <person name="Alioto T."/>
            <person name="Gomez Garrido J."/>
        </authorList>
    </citation>
    <scope>NUCLEOTIDE SEQUENCE</scope>
</reference>
<dbReference type="PROSITE" id="PS50835">
    <property type="entry name" value="IG_LIKE"/>
    <property type="match status" value="5"/>
</dbReference>
<dbReference type="SUPFAM" id="SSF48726">
    <property type="entry name" value="Immunoglobulin"/>
    <property type="match status" value="5"/>
</dbReference>
<dbReference type="GO" id="GO:0043005">
    <property type="term" value="C:neuron projection"/>
    <property type="evidence" value="ECO:0007669"/>
    <property type="project" value="TreeGrafter"/>
</dbReference>
<protein>
    <submittedName>
        <fullName evidence="14">Fasciclin-2</fullName>
    </submittedName>
</protein>
<dbReference type="EMBL" id="HBUF01367966">
    <property type="protein sequence ID" value="CAG6724594.1"/>
    <property type="molecule type" value="Transcribed_RNA"/>
</dbReference>
<dbReference type="FunFam" id="2.60.40.10:FF:000032">
    <property type="entry name" value="palladin isoform X1"/>
    <property type="match status" value="1"/>
</dbReference>
<dbReference type="GO" id="GO:0005886">
    <property type="term" value="C:plasma membrane"/>
    <property type="evidence" value="ECO:0007669"/>
    <property type="project" value="UniProtKB-ARBA"/>
</dbReference>
<dbReference type="Pfam" id="PF00041">
    <property type="entry name" value="fn3"/>
    <property type="match status" value="2"/>
</dbReference>
<feature type="signal peptide" evidence="11">
    <location>
        <begin position="1"/>
        <end position="21"/>
    </location>
</feature>
<proteinExistence type="predicted"/>
<keyword evidence="7" id="KW-0472">Membrane</keyword>
<feature type="domain" description="Ig-like" evidence="12">
    <location>
        <begin position="220"/>
        <end position="303"/>
    </location>
</feature>
<feature type="domain" description="Ig-like" evidence="12">
    <location>
        <begin position="310"/>
        <end position="402"/>
    </location>
</feature>
<dbReference type="EMBL" id="HBUF01541375">
    <property type="protein sequence ID" value="CAG6755198.1"/>
    <property type="molecule type" value="Transcribed_RNA"/>
</dbReference>
<dbReference type="InterPro" id="IPR013783">
    <property type="entry name" value="Ig-like_fold"/>
</dbReference>
<dbReference type="EMBL" id="HBUF01004637">
    <property type="protein sequence ID" value="CAG6606754.1"/>
    <property type="molecule type" value="Transcribed_RNA"/>
</dbReference>
<evidence type="ECO:0000256" key="3">
    <source>
        <dbReference type="ARBA" id="ARBA00022729"/>
    </source>
</evidence>
<dbReference type="InterPro" id="IPR003599">
    <property type="entry name" value="Ig_sub"/>
</dbReference>
<dbReference type="EMBL" id="HBUF01199933">
    <property type="protein sequence ID" value="CAG6661537.1"/>
    <property type="molecule type" value="Transcribed_RNA"/>
</dbReference>
<keyword evidence="10" id="KW-0393">Immunoglobulin domain</keyword>
<evidence type="ECO:0000256" key="4">
    <source>
        <dbReference type="ARBA" id="ARBA00022737"/>
    </source>
</evidence>
<dbReference type="InterPro" id="IPR036116">
    <property type="entry name" value="FN3_sf"/>
</dbReference>
<evidence type="ECO:0000256" key="8">
    <source>
        <dbReference type="ARBA" id="ARBA00023157"/>
    </source>
</evidence>
<dbReference type="SMART" id="SM00060">
    <property type="entry name" value="FN3"/>
    <property type="match status" value="2"/>
</dbReference>
<dbReference type="EMBL" id="HBUF01541376">
    <property type="protein sequence ID" value="CAG6755199.1"/>
    <property type="molecule type" value="Transcribed_RNA"/>
</dbReference>
<dbReference type="InterPro" id="IPR013151">
    <property type="entry name" value="Immunoglobulin_dom"/>
</dbReference>
<name>A0A8D8LBC4_9HEMI</name>
<dbReference type="PRINTS" id="PR01838">
    <property type="entry name" value="NCAMFAMILY"/>
</dbReference>
<feature type="domain" description="Ig-like" evidence="12">
    <location>
        <begin position="124"/>
        <end position="213"/>
    </location>
</feature>
<feature type="chain" id="PRO_5036261332" evidence="11">
    <location>
        <begin position="22"/>
        <end position="749"/>
    </location>
</feature>
<feature type="domain" description="Fibronectin type-III" evidence="13">
    <location>
        <begin position="612"/>
        <end position="713"/>
    </location>
</feature>
<dbReference type="PROSITE" id="PS50853">
    <property type="entry name" value="FN3"/>
    <property type="match status" value="2"/>
</dbReference>
<dbReference type="PANTHER" id="PTHR12231:SF269">
    <property type="entry name" value="FASCILIN 2-LIKE PROTEIN"/>
    <property type="match status" value="1"/>
</dbReference>
<dbReference type="SMART" id="SM00408">
    <property type="entry name" value="IGc2"/>
    <property type="match status" value="5"/>
</dbReference>
<evidence type="ECO:0000256" key="1">
    <source>
        <dbReference type="ARBA" id="ARBA00004167"/>
    </source>
</evidence>
<dbReference type="AlphaFoldDB" id="A0A8D8LBC4"/>
<dbReference type="CDD" id="cd00096">
    <property type="entry name" value="Ig"/>
    <property type="match status" value="3"/>
</dbReference>
<keyword evidence="3 11" id="KW-0732">Signal</keyword>
<accession>A0A8D8LBC4</accession>
<evidence type="ECO:0000313" key="14">
    <source>
        <dbReference type="EMBL" id="CAG6606754.1"/>
    </source>
</evidence>
<feature type="domain" description="Ig-like" evidence="12">
    <location>
        <begin position="24"/>
        <end position="118"/>
    </location>
</feature>
<sequence length="749" mass="83973">MASQLFVVLLFVSASSVSVWCRTPELDILPVDSVQIKPVGTNVLLTCLPQVDDKSLVSNLQWHDTQNRTINNNNVWTNRRMSTDVMPGGLALIINGLTETDAGTYTCTATYANSVSLTKLVTIQTIVAITWVDAPEEQFTTAGKNYKVKCKVTANPAPLIDWLKNGEPIPEGSNYITETEGLLIKNAQEADDGVYTCRAIVIETGELKERHIHVEVQTLPVFEDKADNNKVEVIEGETASIECRAQAKPIPSYYWVKASTQQKYSPVNERLGTLVLNRVSFEDNGDWRCIASNAAGIAEKTFNLVVITKPQVLDMKNISVPVKREARLECRATGNPLPTIEFKKLALNQNQKILSVETFTDKTLRQSVAQLVIQNVKRTDDGLYACIATNKGGQHWKNGHITVEFEPSFQNTPMKEAWSWSRLPVNLTCIAESIPNATITWQRNNRDIEQDPSYKKMGQGPISVLQVTPVDSRFYGKYRCTARNQHGLAWHEINLQEARIPSDVIQAKVEIATATTITFSIVGPSDSGGRPIKAYSVQYKFDYQNWNEAWNKTWSVDAPYILENLQPQMAYTFRFAAANDVGSGNWGAITGHVMPQRSYPEEPKIIKMNVIYPENYILSPYENKYELRWNIPADNGEYINMYEVKYCIVRRRENTWSETGSGCQTLEIKSSDQASVELNNLFADTLYKVELRAHNAIGYSIPGQIILKTARDPSTIESPLYSSRSLRTSCSSAITLSSLLFVIYLSVLS</sequence>
<dbReference type="EMBL" id="HBUF01367968">
    <property type="protein sequence ID" value="CAG6724596.1"/>
    <property type="molecule type" value="Transcribed_RNA"/>
</dbReference>
<organism evidence="14">
    <name type="scientific">Cacopsylla melanoneura</name>
    <dbReference type="NCBI Taxonomy" id="428564"/>
    <lineage>
        <taxon>Eukaryota</taxon>
        <taxon>Metazoa</taxon>
        <taxon>Ecdysozoa</taxon>
        <taxon>Arthropoda</taxon>
        <taxon>Hexapoda</taxon>
        <taxon>Insecta</taxon>
        <taxon>Pterygota</taxon>
        <taxon>Neoptera</taxon>
        <taxon>Paraneoptera</taxon>
        <taxon>Hemiptera</taxon>
        <taxon>Sternorrhyncha</taxon>
        <taxon>Psylloidea</taxon>
        <taxon>Psyllidae</taxon>
        <taxon>Psyllinae</taxon>
        <taxon>Cacopsylla</taxon>
    </lineage>
</organism>
<feature type="domain" description="Fibronectin type-III" evidence="13">
    <location>
        <begin position="500"/>
        <end position="598"/>
    </location>
</feature>
<dbReference type="GO" id="GO:0007155">
    <property type="term" value="P:cell adhesion"/>
    <property type="evidence" value="ECO:0007669"/>
    <property type="project" value="UniProtKB-KW"/>
</dbReference>
<keyword evidence="2" id="KW-0812">Transmembrane</keyword>
<dbReference type="CDD" id="cd00063">
    <property type="entry name" value="FN3"/>
    <property type="match status" value="2"/>
</dbReference>
<dbReference type="Pfam" id="PF07679">
    <property type="entry name" value="I-set"/>
    <property type="match status" value="2"/>
</dbReference>
<keyword evidence="5" id="KW-0130">Cell adhesion</keyword>
<keyword evidence="8" id="KW-1015">Disulfide bond</keyword>
<dbReference type="Pfam" id="PF00047">
    <property type="entry name" value="ig"/>
    <property type="match status" value="1"/>
</dbReference>
<dbReference type="Pfam" id="PF13927">
    <property type="entry name" value="Ig_3"/>
    <property type="match status" value="2"/>
</dbReference>
<dbReference type="EMBL" id="HBUF01004636">
    <property type="protein sequence ID" value="CAG6606753.1"/>
    <property type="molecule type" value="Transcribed_RNA"/>
</dbReference>
<keyword evidence="4" id="KW-0677">Repeat</keyword>
<evidence type="ECO:0000256" key="11">
    <source>
        <dbReference type="SAM" id="SignalP"/>
    </source>
</evidence>
<dbReference type="GO" id="GO:0030154">
    <property type="term" value="P:cell differentiation"/>
    <property type="evidence" value="ECO:0007669"/>
    <property type="project" value="UniProtKB-ARBA"/>
</dbReference>
<dbReference type="SUPFAM" id="SSF49265">
    <property type="entry name" value="Fibronectin type III"/>
    <property type="match status" value="1"/>
</dbReference>
<evidence type="ECO:0000256" key="10">
    <source>
        <dbReference type="ARBA" id="ARBA00023319"/>
    </source>
</evidence>
<evidence type="ECO:0000256" key="6">
    <source>
        <dbReference type="ARBA" id="ARBA00022989"/>
    </source>
</evidence>
<dbReference type="InterPro" id="IPR051170">
    <property type="entry name" value="Neural/epithelial_adhesion"/>
</dbReference>
<dbReference type="InterPro" id="IPR036179">
    <property type="entry name" value="Ig-like_dom_sf"/>
</dbReference>